<evidence type="ECO:0000313" key="2">
    <source>
        <dbReference type="Proteomes" id="UP000266861"/>
    </source>
</evidence>
<organism evidence="1 2">
    <name type="scientific">Diversispora epigaea</name>
    <dbReference type="NCBI Taxonomy" id="1348612"/>
    <lineage>
        <taxon>Eukaryota</taxon>
        <taxon>Fungi</taxon>
        <taxon>Fungi incertae sedis</taxon>
        <taxon>Mucoromycota</taxon>
        <taxon>Glomeromycotina</taxon>
        <taxon>Glomeromycetes</taxon>
        <taxon>Diversisporales</taxon>
        <taxon>Diversisporaceae</taxon>
        <taxon>Diversispora</taxon>
    </lineage>
</organism>
<protein>
    <submittedName>
        <fullName evidence="1">Uncharacterized protein</fullName>
    </submittedName>
</protein>
<evidence type="ECO:0000313" key="1">
    <source>
        <dbReference type="EMBL" id="RHZ54334.1"/>
    </source>
</evidence>
<proteinExistence type="predicted"/>
<keyword evidence="2" id="KW-1185">Reference proteome</keyword>
<dbReference type="AlphaFoldDB" id="A0A397GXV8"/>
<sequence length="155" mass="17949">MCKYNDSEDIDIDSLLLPEPIGEPNERTDIELKLKRLISIEKYNDSEDIDIDSLLLPEPIGEPNERTDIELKLKRLISIEKNRFCINLKKSKYLKNPKSILGTCIVIINNSNKNLKEENSSIDESNIDNKREDYNFALFVTDYLSESDIKLINNN</sequence>
<reference evidence="1 2" key="1">
    <citation type="submission" date="2018-08" db="EMBL/GenBank/DDBJ databases">
        <title>Genome and evolution of the arbuscular mycorrhizal fungus Diversispora epigaea (formerly Glomus versiforme) and its bacterial endosymbionts.</title>
        <authorList>
            <person name="Sun X."/>
            <person name="Fei Z."/>
            <person name="Harrison M."/>
        </authorList>
    </citation>
    <scope>NUCLEOTIDE SEQUENCE [LARGE SCALE GENOMIC DNA]</scope>
    <source>
        <strain evidence="1 2">IT104</strain>
    </source>
</reference>
<name>A0A397GXV8_9GLOM</name>
<accession>A0A397GXV8</accession>
<dbReference type="EMBL" id="PQFF01000379">
    <property type="protein sequence ID" value="RHZ54334.1"/>
    <property type="molecule type" value="Genomic_DNA"/>
</dbReference>
<gene>
    <name evidence="1" type="ORF">Glove_428g20</name>
</gene>
<comment type="caution">
    <text evidence="1">The sequence shown here is derived from an EMBL/GenBank/DDBJ whole genome shotgun (WGS) entry which is preliminary data.</text>
</comment>
<dbReference type="Proteomes" id="UP000266861">
    <property type="component" value="Unassembled WGS sequence"/>
</dbReference>